<gene>
    <name evidence="2" type="ORF">BFC17_09840</name>
</gene>
<dbReference type="OrthoDB" id="6386377at2"/>
<dbReference type="RefSeq" id="WP_070174815.1">
    <property type="nucleotide sequence ID" value="NZ_BMJR01000004.1"/>
</dbReference>
<sequence length="224" mass="24227">MKASNFVLVTAGLWLSVVLPGLAQQSISVQIKGYDDGIKSSAGQDYKEAVLFAKREAIERAGVTVKSITTMEDFILRSDFIESQAEAVLEPGYDVLDIGYQNDGSYLVVLTGKVTLVSQPASSQQADAVPKSPLLNALSLLSGSPESYQLSLAEIGDYPIEKAYFANDHQFVIHYDYRNGVMTLNEIDKGIMQLSGTYRTDSVLAVSSWILPTMAKQRGAGGCS</sequence>
<dbReference type="AlphaFoldDB" id="A0A1E8FJ60"/>
<comment type="caution">
    <text evidence="2">The sequence shown here is derived from an EMBL/GenBank/DDBJ whole genome shotgun (WGS) entry which is preliminary data.</text>
</comment>
<proteinExistence type="predicted"/>
<dbReference type="STRING" id="1856405.BFC17_09840"/>
<reference evidence="2 3" key="1">
    <citation type="submission" date="2016-09" db="EMBL/GenBank/DDBJ databases">
        <title>Alteromonas lipolytica, a new species isolated from sea water.</title>
        <authorList>
            <person name="Wu Y.-H."/>
            <person name="Cheng H."/>
            <person name="Xu X.-W."/>
        </authorList>
    </citation>
    <scope>NUCLEOTIDE SEQUENCE [LARGE SCALE GENOMIC DNA]</scope>
    <source>
        <strain evidence="2 3">JW12</strain>
    </source>
</reference>
<organism evidence="2 3">
    <name type="scientific">Alteromonas lipolytica</name>
    <dbReference type="NCBI Taxonomy" id="1856405"/>
    <lineage>
        <taxon>Bacteria</taxon>
        <taxon>Pseudomonadati</taxon>
        <taxon>Pseudomonadota</taxon>
        <taxon>Gammaproteobacteria</taxon>
        <taxon>Alteromonadales</taxon>
        <taxon>Alteromonadaceae</taxon>
        <taxon>Alteromonas/Salinimonas group</taxon>
        <taxon>Alteromonas</taxon>
    </lineage>
</organism>
<evidence type="ECO:0000313" key="2">
    <source>
        <dbReference type="EMBL" id="OFI35971.1"/>
    </source>
</evidence>
<evidence type="ECO:0000313" key="3">
    <source>
        <dbReference type="Proteomes" id="UP000176037"/>
    </source>
</evidence>
<accession>A0A1E8FJ60</accession>
<protein>
    <submittedName>
        <fullName evidence="2">Uncharacterized protein</fullName>
    </submittedName>
</protein>
<name>A0A1E8FJ60_9ALTE</name>
<dbReference type="EMBL" id="MJIC01000004">
    <property type="protein sequence ID" value="OFI35971.1"/>
    <property type="molecule type" value="Genomic_DNA"/>
</dbReference>
<feature type="signal peptide" evidence="1">
    <location>
        <begin position="1"/>
        <end position="23"/>
    </location>
</feature>
<dbReference type="Proteomes" id="UP000176037">
    <property type="component" value="Unassembled WGS sequence"/>
</dbReference>
<evidence type="ECO:0000256" key="1">
    <source>
        <dbReference type="SAM" id="SignalP"/>
    </source>
</evidence>
<keyword evidence="3" id="KW-1185">Reference proteome</keyword>
<keyword evidence="1" id="KW-0732">Signal</keyword>
<feature type="chain" id="PRO_5009214482" evidence="1">
    <location>
        <begin position="24"/>
        <end position="224"/>
    </location>
</feature>